<dbReference type="NCBIfam" id="TIGR02174">
    <property type="entry name" value="CXXU_selWTH"/>
    <property type="match status" value="1"/>
</dbReference>
<dbReference type="GO" id="GO:0045454">
    <property type="term" value="P:cell redox homeostasis"/>
    <property type="evidence" value="ECO:0007669"/>
    <property type="project" value="TreeGrafter"/>
</dbReference>
<dbReference type="InterPro" id="IPR011893">
    <property type="entry name" value="Selenoprotein_Rdx-typ"/>
</dbReference>
<dbReference type="OrthoDB" id="60822at2759"/>
<keyword evidence="3" id="KW-1133">Transmembrane helix</keyword>
<keyword evidence="3" id="KW-0812">Transmembrane</keyword>
<evidence type="ECO:0000256" key="2">
    <source>
        <dbReference type="ARBA" id="ARBA00023284"/>
    </source>
</evidence>
<dbReference type="GO" id="GO:0005789">
    <property type="term" value="C:endoplasmic reticulum membrane"/>
    <property type="evidence" value="ECO:0007669"/>
    <property type="project" value="TreeGrafter"/>
</dbReference>
<gene>
    <name evidence="4" type="ORF">BIW11_06356</name>
</gene>
<dbReference type="PANTHER" id="PTHR13544:SF0">
    <property type="entry name" value="THIOREDOXIN REDUCTASE-LIKE SELENOPROTEIN T"/>
    <property type="match status" value="1"/>
</dbReference>
<keyword evidence="5" id="KW-1185">Reference proteome</keyword>
<dbReference type="STRING" id="418985.A0A1V9XYC2"/>
<accession>A0A1V9XYC2</accession>
<reference evidence="4 5" key="1">
    <citation type="journal article" date="2017" name="Gigascience">
        <title>Draft genome of the honey bee ectoparasitic mite, Tropilaelaps mercedesae, is shaped by the parasitic life history.</title>
        <authorList>
            <person name="Dong X."/>
            <person name="Armstrong S.D."/>
            <person name="Xia D."/>
            <person name="Makepeace B.L."/>
            <person name="Darby A.C."/>
            <person name="Kadowaki T."/>
        </authorList>
    </citation>
    <scope>NUCLEOTIDE SEQUENCE [LARGE SCALE GENOMIC DNA]</scope>
    <source>
        <strain evidence="4">Wuxi-XJTLU</strain>
    </source>
</reference>
<keyword evidence="1" id="KW-0732">Signal</keyword>
<organism evidence="4 5">
    <name type="scientific">Tropilaelaps mercedesae</name>
    <dbReference type="NCBI Taxonomy" id="418985"/>
    <lineage>
        <taxon>Eukaryota</taxon>
        <taxon>Metazoa</taxon>
        <taxon>Ecdysozoa</taxon>
        <taxon>Arthropoda</taxon>
        <taxon>Chelicerata</taxon>
        <taxon>Arachnida</taxon>
        <taxon>Acari</taxon>
        <taxon>Parasitiformes</taxon>
        <taxon>Mesostigmata</taxon>
        <taxon>Gamasina</taxon>
        <taxon>Dermanyssoidea</taxon>
        <taxon>Laelapidae</taxon>
        <taxon>Tropilaelaps</taxon>
    </lineage>
</organism>
<dbReference type="Pfam" id="PF10262">
    <property type="entry name" value="Rdx"/>
    <property type="match status" value="1"/>
</dbReference>
<evidence type="ECO:0000313" key="4">
    <source>
        <dbReference type="EMBL" id="OQR78517.1"/>
    </source>
</evidence>
<protein>
    <submittedName>
        <fullName evidence="4">Selenoprotein T-like</fullName>
    </submittedName>
</protein>
<dbReference type="Gene3D" id="3.40.30.10">
    <property type="entry name" value="Glutaredoxin"/>
    <property type="match status" value="1"/>
</dbReference>
<dbReference type="Proteomes" id="UP000192247">
    <property type="component" value="Unassembled WGS sequence"/>
</dbReference>
<feature type="transmembrane region" description="Helical" evidence="3">
    <location>
        <begin position="62"/>
        <end position="85"/>
    </location>
</feature>
<dbReference type="InterPro" id="IPR036249">
    <property type="entry name" value="Thioredoxin-like_sf"/>
</dbReference>
<proteinExistence type="predicted"/>
<feature type="transmembrane region" description="Helical" evidence="3">
    <location>
        <begin position="7"/>
        <end position="25"/>
    </location>
</feature>
<dbReference type="GO" id="GO:0004791">
    <property type="term" value="F:thioredoxin-disulfide reductase (NADPH) activity"/>
    <property type="evidence" value="ECO:0007669"/>
    <property type="project" value="TreeGrafter"/>
</dbReference>
<keyword evidence="3" id="KW-0472">Membrane</keyword>
<dbReference type="SUPFAM" id="SSF52833">
    <property type="entry name" value="Thioredoxin-like"/>
    <property type="match status" value="1"/>
</dbReference>
<name>A0A1V9XYC2_9ACAR</name>
<keyword evidence="2" id="KW-0676">Redox-active center</keyword>
<dbReference type="InterPro" id="IPR019389">
    <property type="entry name" value="Selenoprotein_T"/>
</dbReference>
<feature type="transmembrane region" description="Helical" evidence="3">
    <location>
        <begin position="146"/>
        <end position="165"/>
    </location>
</feature>
<evidence type="ECO:0000313" key="5">
    <source>
        <dbReference type="Proteomes" id="UP000192247"/>
    </source>
</evidence>
<dbReference type="AlphaFoldDB" id="A0A1V9XYC2"/>
<dbReference type="EMBL" id="MNPL01002145">
    <property type="protein sequence ID" value="OQR78517.1"/>
    <property type="molecule type" value="Genomic_DNA"/>
</dbReference>
<feature type="transmembrane region" description="Helical" evidence="3">
    <location>
        <begin position="114"/>
        <end position="134"/>
    </location>
</feature>
<dbReference type="InParanoid" id="A0A1V9XYC2"/>
<sequence length="229" mass="25311">MAEGGGVLAATVFGIFLAFSVYDFMSPGGDSQDESGASITTGKSIPKLKMDLAGSPEIPQLTFLYCTCINCMIGSCVVVGYKGAFQQYAEILQRRYPEMRIVGDTFTPPFPRMLIAQALGVTKLLVMALFMISADPFRHLNTPTPAIWTWLLNNKIYGCLLTFFLTGMVETQLISTGAFEIYLNQEQLWSKLGSGRIPDPTELFNLIDARRSILFGGKFENMAELRETL</sequence>
<comment type="caution">
    <text evidence="4">The sequence shown here is derived from an EMBL/GenBank/DDBJ whole genome shotgun (WGS) entry which is preliminary data.</text>
</comment>
<evidence type="ECO:0000256" key="1">
    <source>
        <dbReference type="ARBA" id="ARBA00022729"/>
    </source>
</evidence>
<evidence type="ECO:0000256" key="3">
    <source>
        <dbReference type="SAM" id="Phobius"/>
    </source>
</evidence>
<dbReference type="FunCoup" id="A0A1V9XYC2">
    <property type="interactions" value="781"/>
</dbReference>
<dbReference type="PANTHER" id="PTHR13544">
    <property type="entry name" value="SELENOPROTEIN T"/>
    <property type="match status" value="1"/>
</dbReference>